<organism evidence="1 2">
    <name type="scientific">Chryseobacterium indologenes</name>
    <name type="common">Flavobacterium indologenes</name>
    <dbReference type="NCBI Taxonomy" id="253"/>
    <lineage>
        <taxon>Bacteria</taxon>
        <taxon>Pseudomonadati</taxon>
        <taxon>Bacteroidota</taxon>
        <taxon>Flavobacteriia</taxon>
        <taxon>Flavobacteriales</taxon>
        <taxon>Weeksellaceae</taxon>
        <taxon>Chryseobacterium group</taxon>
        <taxon>Chryseobacterium</taxon>
    </lineage>
</organism>
<proteinExistence type="predicted"/>
<dbReference type="EMBL" id="CP033930">
    <property type="protein sequence ID" value="AZB17178.1"/>
    <property type="molecule type" value="Genomic_DNA"/>
</dbReference>
<reference evidence="1 2" key="1">
    <citation type="submission" date="2018-11" db="EMBL/GenBank/DDBJ databases">
        <title>Proposal to divide the Flavobacteriaceae and reorganize its genera based on Amino Acid Identity values calculated from whole genome sequences.</title>
        <authorList>
            <person name="Nicholson A.C."/>
            <person name="Gulvik C.A."/>
            <person name="Whitney A.M."/>
            <person name="Humrighouse B.W."/>
            <person name="Bell M."/>
            <person name="Holmes B."/>
            <person name="Steigerwalt A.G."/>
            <person name="Villarma A."/>
            <person name="Sheth M."/>
            <person name="Batra D."/>
            <person name="Pryor J."/>
            <person name="Bernardet J.-F."/>
            <person name="Hugo C."/>
            <person name="Kampfer P."/>
            <person name="Newman J."/>
            <person name="McQuiston J.R."/>
        </authorList>
    </citation>
    <scope>NUCLEOTIDE SEQUENCE [LARGE SCALE GENOMIC DNA]</scope>
    <source>
        <strain evidence="1 2">H5559</strain>
    </source>
</reference>
<name>A0AAD0YU55_CHRID</name>
<accession>A0AAD0YU55</accession>
<gene>
    <name evidence="1" type="ORF">EG352_05040</name>
</gene>
<evidence type="ECO:0000313" key="2">
    <source>
        <dbReference type="Proteomes" id="UP000269015"/>
    </source>
</evidence>
<dbReference type="Proteomes" id="UP000269015">
    <property type="component" value="Chromosome"/>
</dbReference>
<sequence>MNILNFEIGILKGKALIVKNRIEGLKRIGYFLSYKTDEPLETQLIGEYQGYIVYDHFSIKGQEYHGYFAIRK</sequence>
<protein>
    <submittedName>
        <fullName evidence="1">Uncharacterized protein</fullName>
    </submittedName>
</protein>
<dbReference type="RefSeq" id="WP_060868649.1">
    <property type="nucleotide sequence ID" value="NZ_CP033828.1"/>
</dbReference>
<evidence type="ECO:0000313" key="1">
    <source>
        <dbReference type="EMBL" id="AZB17178.1"/>
    </source>
</evidence>
<dbReference type="AlphaFoldDB" id="A0AAD0YU55"/>